<feature type="region of interest" description="Disordered" evidence="1">
    <location>
        <begin position="1"/>
        <end position="44"/>
    </location>
</feature>
<protein>
    <submittedName>
        <fullName evidence="2">Uncharacterized protein</fullName>
    </submittedName>
</protein>
<accession>A0A8H3ID09</accession>
<dbReference type="Proteomes" id="UP000664521">
    <property type="component" value="Unassembled WGS sequence"/>
</dbReference>
<evidence type="ECO:0000313" key="2">
    <source>
        <dbReference type="EMBL" id="CAF9913943.1"/>
    </source>
</evidence>
<evidence type="ECO:0000313" key="3">
    <source>
        <dbReference type="Proteomes" id="UP000664521"/>
    </source>
</evidence>
<gene>
    <name evidence="2" type="ORF">HETSPECPRED_001702</name>
</gene>
<dbReference type="EMBL" id="CAJPDS010000013">
    <property type="protein sequence ID" value="CAF9913943.1"/>
    <property type="molecule type" value="Genomic_DNA"/>
</dbReference>
<feature type="compositionally biased region" description="Low complexity" evidence="1">
    <location>
        <begin position="10"/>
        <end position="27"/>
    </location>
</feature>
<dbReference type="AlphaFoldDB" id="A0A8H3ID09"/>
<reference evidence="2" key="1">
    <citation type="submission" date="2021-03" db="EMBL/GenBank/DDBJ databases">
        <authorList>
            <person name="Tagirdzhanova G."/>
        </authorList>
    </citation>
    <scope>NUCLEOTIDE SEQUENCE</scope>
</reference>
<keyword evidence="3" id="KW-1185">Reference proteome</keyword>
<organism evidence="2 3">
    <name type="scientific">Heterodermia speciosa</name>
    <dbReference type="NCBI Taxonomy" id="116794"/>
    <lineage>
        <taxon>Eukaryota</taxon>
        <taxon>Fungi</taxon>
        <taxon>Dikarya</taxon>
        <taxon>Ascomycota</taxon>
        <taxon>Pezizomycotina</taxon>
        <taxon>Lecanoromycetes</taxon>
        <taxon>OSLEUM clade</taxon>
        <taxon>Lecanoromycetidae</taxon>
        <taxon>Caliciales</taxon>
        <taxon>Physciaceae</taxon>
        <taxon>Heterodermia</taxon>
    </lineage>
</organism>
<sequence length="439" mass="50303">MMSVRRWTRSDASSDSGYSDSSYRSRSTAPTERSDRPYLKHRHTADATCFEDPWEDEAYGDESSDLDDAASIRTYASTLPSSEDFEDDFLEDVPDYEPVYQRSKTTSSTPDDFSRWFPTTRRMFIRHDDSTLDGNMNLQLYTEVPQEGRKVDLTLFHLRMHDLKTREFSLRRYCRDSGREVCHSSRKYTQPAAKRPGFQRSMSNALSTLKGKSDGKTATLESLKRHDSGYGSLSENDLTLEDIEQSPKSRASIPIPTNTTHLEFSNYAHVDVKRRGAKTSKRYAFEYWGTEYAWKRVATQHDNVKQVAYNLVDTHTSSVVAQIVPDIMNAAEARQEEAKGGWIPPCSFYITNRRIENEKLTDIADVIVATGLIALVDDCIKSRWHQKHGGTQTRLPMLMRSPLKMNMEFVGPKRLVDEVFHRRGTTATRQATPLRQTMV</sequence>
<proteinExistence type="predicted"/>
<dbReference type="OrthoDB" id="5317787at2759"/>
<name>A0A8H3ID09_9LECA</name>
<evidence type="ECO:0000256" key="1">
    <source>
        <dbReference type="SAM" id="MobiDB-lite"/>
    </source>
</evidence>
<comment type="caution">
    <text evidence="2">The sequence shown here is derived from an EMBL/GenBank/DDBJ whole genome shotgun (WGS) entry which is preliminary data.</text>
</comment>